<dbReference type="EMBL" id="ACIJ02000018">
    <property type="protein sequence ID" value="EEX71779.1"/>
    <property type="molecule type" value="Genomic_DNA"/>
</dbReference>
<evidence type="ECO:0000313" key="2">
    <source>
        <dbReference type="Proteomes" id="UP000003460"/>
    </source>
</evidence>
<accession>C9LGH1</accession>
<organism evidence="1 2">
    <name type="scientific">Alloprevotella tannerae ATCC 51259</name>
    <dbReference type="NCBI Taxonomy" id="626522"/>
    <lineage>
        <taxon>Bacteria</taxon>
        <taxon>Pseudomonadati</taxon>
        <taxon>Bacteroidota</taxon>
        <taxon>Bacteroidia</taxon>
        <taxon>Bacteroidales</taxon>
        <taxon>Prevotellaceae</taxon>
        <taxon>Alloprevotella</taxon>
    </lineage>
</organism>
<comment type="caution">
    <text evidence="1">The sequence shown here is derived from an EMBL/GenBank/DDBJ whole genome shotgun (WGS) entry which is preliminary data.</text>
</comment>
<evidence type="ECO:0000313" key="1">
    <source>
        <dbReference type="EMBL" id="EEX71779.1"/>
    </source>
</evidence>
<dbReference type="AlphaFoldDB" id="C9LGH1"/>
<proteinExistence type="predicted"/>
<dbReference type="Proteomes" id="UP000003460">
    <property type="component" value="Unassembled WGS sequence"/>
</dbReference>
<dbReference type="HOGENOM" id="CLU_3294564_0_0_10"/>
<reference evidence="1" key="1">
    <citation type="submission" date="2009-09" db="EMBL/GenBank/DDBJ databases">
        <authorList>
            <person name="Weinstock G."/>
            <person name="Sodergren E."/>
            <person name="Clifton S."/>
            <person name="Fulton L."/>
            <person name="Fulton B."/>
            <person name="Courtney L."/>
            <person name="Fronick C."/>
            <person name="Harrison M."/>
            <person name="Strong C."/>
            <person name="Farmer C."/>
            <person name="Delahaunty K."/>
            <person name="Markovic C."/>
            <person name="Hall O."/>
            <person name="Minx P."/>
            <person name="Tomlinson C."/>
            <person name="Mitreva M."/>
            <person name="Nelson J."/>
            <person name="Hou S."/>
            <person name="Wollam A."/>
            <person name="Pepin K.H."/>
            <person name="Johnson M."/>
            <person name="Bhonagiri V."/>
            <person name="Nash W.E."/>
            <person name="Warren W."/>
            <person name="Chinwalla A."/>
            <person name="Mardis E.R."/>
            <person name="Wilson R.K."/>
        </authorList>
    </citation>
    <scope>NUCLEOTIDE SEQUENCE [LARGE SCALE GENOMIC DNA]</scope>
    <source>
        <strain evidence="1">ATCC 51259</strain>
    </source>
</reference>
<sequence length="40" mass="4522">MRQFLRLFAACAYVLDGSGFTMRGNITTFLWIAGYSARES</sequence>
<dbReference type="STRING" id="626522.GCWU000325_01314"/>
<name>C9LGH1_9BACT</name>
<keyword evidence="2" id="KW-1185">Reference proteome</keyword>
<gene>
    <name evidence="1" type="ORF">GCWU000325_01314</name>
</gene>
<protein>
    <submittedName>
        <fullName evidence="1">Uncharacterized protein</fullName>
    </submittedName>
</protein>